<protein>
    <submittedName>
        <fullName evidence="2">Uncharacterized protein</fullName>
    </submittedName>
</protein>
<sequence>MLGGRGGSVSRRKNEATRGESNSGSEEENEERDNDNQGRLVMARRKMKRKAWSLRVADLVLLWLNDDGRFLPVRGEWRREKSGGGSRLRKSRWCYLGGVVGEEK</sequence>
<evidence type="ECO:0000256" key="1">
    <source>
        <dbReference type="SAM" id="MobiDB-lite"/>
    </source>
</evidence>
<name>A0ABS8WT93_DATST</name>
<feature type="region of interest" description="Disordered" evidence="1">
    <location>
        <begin position="1"/>
        <end position="39"/>
    </location>
</feature>
<evidence type="ECO:0000313" key="2">
    <source>
        <dbReference type="EMBL" id="MCE3214731.1"/>
    </source>
</evidence>
<evidence type="ECO:0000313" key="3">
    <source>
        <dbReference type="Proteomes" id="UP000823775"/>
    </source>
</evidence>
<accession>A0ABS8WT93</accession>
<comment type="caution">
    <text evidence="2">The sequence shown here is derived from an EMBL/GenBank/DDBJ whole genome shotgun (WGS) entry which is preliminary data.</text>
</comment>
<gene>
    <name evidence="2" type="ORF">HAX54_053154</name>
</gene>
<organism evidence="2 3">
    <name type="scientific">Datura stramonium</name>
    <name type="common">Jimsonweed</name>
    <name type="synonym">Common thornapple</name>
    <dbReference type="NCBI Taxonomy" id="4076"/>
    <lineage>
        <taxon>Eukaryota</taxon>
        <taxon>Viridiplantae</taxon>
        <taxon>Streptophyta</taxon>
        <taxon>Embryophyta</taxon>
        <taxon>Tracheophyta</taxon>
        <taxon>Spermatophyta</taxon>
        <taxon>Magnoliopsida</taxon>
        <taxon>eudicotyledons</taxon>
        <taxon>Gunneridae</taxon>
        <taxon>Pentapetalae</taxon>
        <taxon>asterids</taxon>
        <taxon>lamiids</taxon>
        <taxon>Solanales</taxon>
        <taxon>Solanaceae</taxon>
        <taxon>Solanoideae</taxon>
        <taxon>Datureae</taxon>
        <taxon>Datura</taxon>
    </lineage>
</organism>
<reference evidence="2 3" key="1">
    <citation type="journal article" date="2021" name="BMC Genomics">
        <title>Datura genome reveals duplications of psychoactive alkaloid biosynthetic genes and high mutation rate following tissue culture.</title>
        <authorList>
            <person name="Rajewski A."/>
            <person name="Carter-House D."/>
            <person name="Stajich J."/>
            <person name="Litt A."/>
        </authorList>
    </citation>
    <scope>NUCLEOTIDE SEQUENCE [LARGE SCALE GENOMIC DNA]</scope>
    <source>
        <strain evidence="2">AR-01</strain>
    </source>
</reference>
<dbReference type="EMBL" id="JACEIK010009827">
    <property type="protein sequence ID" value="MCE3214731.1"/>
    <property type="molecule type" value="Genomic_DNA"/>
</dbReference>
<keyword evidence="3" id="KW-1185">Reference proteome</keyword>
<proteinExistence type="predicted"/>
<dbReference type="Proteomes" id="UP000823775">
    <property type="component" value="Unassembled WGS sequence"/>
</dbReference>